<dbReference type="InterPro" id="IPR000798">
    <property type="entry name" value="Ez/rad/moesin-like"/>
</dbReference>
<dbReference type="InterPro" id="IPR019749">
    <property type="entry name" value="Band_41_domain"/>
</dbReference>
<dbReference type="InterPro" id="IPR000299">
    <property type="entry name" value="FERM_domain"/>
</dbReference>
<feature type="domain" description="FERM" evidence="7">
    <location>
        <begin position="1"/>
        <end position="298"/>
    </location>
</feature>
<dbReference type="SUPFAM" id="SSF54236">
    <property type="entry name" value="Ubiquitin-like"/>
    <property type="match status" value="1"/>
</dbReference>
<dbReference type="SMART" id="SM00295">
    <property type="entry name" value="B41"/>
    <property type="match status" value="1"/>
</dbReference>
<dbReference type="Gene3D" id="3.10.20.90">
    <property type="entry name" value="Phosphatidylinositol 3-kinase Catalytic Subunit, Chain A, domain 1"/>
    <property type="match status" value="1"/>
</dbReference>
<dbReference type="SUPFAM" id="SSF50729">
    <property type="entry name" value="PH domain-like"/>
    <property type="match status" value="1"/>
</dbReference>
<accession>A0A4P6D8L8</accession>
<dbReference type="PANTHER" id="PTHR23281">
    <property type="entry name" value="MERLIN/MOESIN/EZRIN/RADIXIN"/>
    <property type="match status" value="1"/>
</dbReference>
<keyword evidence="4" id="KW-0965">Cell junction</keyword>
<evidence type="ECO:0000256" key="5">
    <source>
        <dbReference type="ARBA" id="ARBA00023136"/>
    </source>
</evidence>
<dbReference type="InterPro" id="IPR029071">
    <property type="entry name" value="Ubiquitin-like_domsf"/>
</dbReference>
<evidence type="ECO:0000259" key="7">
    <source>
        <dbReference type="PROSITE" id="PS50057"/>
    </source>
</evidence>
<dbReference type="PRINTS" id="PR00661">
    <property type="entry name" value="ERMFAMILY"/>
</dbReference>
<dbReference type="InterPro" id="IPR019748">
    <property type="entry name" value="FERM_central"/>
</dbReference>
<dbReference type="GO" id="GO:0005886">
    <property type="term" value="C:plasma membrane"/>
    <property type="evidence" value="ECO:0007669"/>
    <property type="project" value="UniProtKB-SubCell"/>
</dbReference>
<organism evidence="8">
    <name type="scientific">Rhodnius prolixus</name>
    <name type="common">Triatomid bug</name>
    <dbReference type="NCBI Taxonomy" id="13249"/>
    <lineage>
        <taxon>Eukaryota</taxon>
        <taxon>Metazoa</taxon>
        <taxon>Ecdysozoa</taxon>
        <taxon>Arthropoda</taxon>
        <taxon>Hexapoda</taxon>
        <taxon>Insecta</taxon>
        <taxon>Pterygota</taxon>
        <taxon>Neoptera</taxon>
        <taxon>Paraneoptera</taxon>
        <taxon>Hemiptera</taxon>
        <taxon>Heteroptera</taxon>
        <taxon>Panheteroptera</taxon>
        <taxon>Cimicomorpha</taxon>
        <taxon>Reduviidae</taxon>
        <taxon>Triatominae</taxon>
        <taxon>Rhodnius</taxon>
    </lineage>
</organism>
<dbReference type="InterPro" id="IPR018979">
    <property type="entry name" value="FERM_N"/>
</dbReference>
<dbReference type="PROSITE" id="PS50057">
    <property type="entry name" value="FERM_3"/>
    <property type="match status" value="1"/>
</dbReference>
<sequence length="338" mass="39422">MKIKIMLRNRSPDKYIFLVNYLGGVLTLDESSKITGKELFSNVCKCLGVREYWYFGLQYESLKKEPRWLRPNSKVYRIIRKINAPLFFLVKYFPEDISTVVDKVSLSLIYNQCKGSIISGGIYCPPETSILLASYSLQSDQGDWAHVDYDSLRLENLLPKTVLEQYTMSRQSWLDSLLGWHKDHEGYTSVESQLEYVRITQQLGMYGVNYFNTTWLGSPAWIGIHPRGINIYQDNMLVPKTGLKWVFIRMVHYTCKKFVVTPVMESASPYIFCMSSLRKTKQVFELAVGYHHLYLRVRSISVINHTPDEFGIRSQEDGEKFKETSEEICKILQQFDYH</sequence>
<evidence type="ECO:0000256" key="6">
    <source>
        <dbReference type="ARBA" id="ARBA00043944"/>
    </source>
</evidence>
<evidence type="ECO:0000256" key="1">
    <source>
        <dbReference type="ARBA" id="ARBA00004202"/>
    </source>
</evidence>
<evidence type="ECO:0000256" key="4">
    <source>
        <dbReference type="ARBA" id="ARBA00022949"/>
    </source>
</evidence>
<keyword evidence="5" id="KW-0472">Membrane</keyword>
<dbReference type="SMART" id="SM01196">
    <property type="entry name" value="FERM_C"/>
    <property type="match status" value="1"/>
</dbReference>
<name>A0A4P6D8L8_RHOPR</name>
<dbReference type="InterPro" id="IPR035963">
    <property type="entry name" value="FERM_2"/>
</dbReference>
<dbReference type="GO" id="GO:0005912">
    <property type="term" value="C:adherens junction"/>
    <property type="evidence" value="ECO:0007669"/>
    <property type="project" value="UniProtKB-SubCell"/>
</dbReference>
<dbReference type="GO" id="GO:0030182">
    <property type="term" value="P:neuron differentiation"/>
    <property type="evidence" value="ECO:0007669"/>
    <property type="project" value="UniProtKB-ARBA"/>
</dbReference>
<dbReference type="Pfam" id="PF09379">
    <property type="entry name" value="FERM_N"/>
    <property type="match status" value="1"/>
</dbReference>
<dbReference type="SUPFAM" id="SSF47031">
    <property type="entry name" value="Second domain of FERM"/>
    <property type="match status" value="1"/>
</dbReference>
<evidence type="ECO:0000256" key="3">
    <source>
        <dbReference type="ARBA" id="ARBA00022475"/>
    </source>
</evidence>
<dbReference type="GO" id="GO:0016028">
    <property type="term" value="C:rhabdomere"/>
    <property type="evidence" value="ECO:0007669"/>
    <property type="project" value="UniProtKB-SubCell"/>
</dbReference>
<keyword evidence="3" id="KW-1003">Cell membrane</keyword>
<dbReference type="Gene3D" id="2.30.29.30">
    <property type="entry name" value="Pleckstrin-homology domain (PH domain)/Phosphotyrosine-binding domain (PTB)"/>
    <property type="match status" value="1"/>
</dbReference>
<dbReference type="CDD" id="cd14473">
    <property type="entry name" value="FERM_B-lobe"/>
    <property type="match status" value="1"/>
</dbReference>
<dbReference type="AlphaFoldDB" id="A0A4P6D8L8"/>
<dbReference type="GO" id="GO:0009887">
    <property type="term" value="P:animal organ morphogenesis"/>
    <property type="evidence" value="ECO:0007669"/>
    <property type="project" value="UniProtKB-ARBA"/>
</dbReference>
<evidence type="ECO:0000256" key="2">
    <source>
        <dbReference type="ARBA" id="ARBA00004536"/>
    </source>
</evidence>
<evidence type="ECO:0000313" key="8">
    <source>
        <dbReference type="EMBL" id="MOY45522.1"/>
    </source>
</evidence>
<dbReference type="GO" id="GO:0003779">
    <property type="term" value="F:actin binding"/>
    <property type="evidence" value="ECO:0007669"/>
    <property type="project" value="InterPro"/>
</dbReference>
<dbReference type="Pfam" id="PF09380">
    <property type="entry name" value="FERM_C"/>
    <property type="match status" value="1"/>
</dbReference>
<dbReference type="EMBL" id="GHKJ01000492">
    <property type="protein sequence ID" value="MOY45522.1"/>
    <property type="molecule type" value="Transcribed_RNA"/>
</dbReference>
<dbReference type="InterPro" id="IPR011174">
    <property type="entry name" value="ERM"/>
</dbReference>
<dbReference type="InterPro" id="IPR014352">
    <property type="entry name" value="FERM/acyl-CoA-bd_prot_sf"/>
</dbReference>
<dbReference type="PRINTS" id="PR00935">
    <property type="entry name" value="BAND41"/>
</dbReference>
<proteinExistence type="predicted"/>
<protein>
    <submittedName>
        <fullName evidence="8">Putative radixin-like protein</fullName>
    </submittedName>
</protein>
<reference evidence="8" key="1">
    <citation type="submission" date="2019-04" db="EMBL/GenBank/DDBJ databases">
        <title>Analysis of the testis transcriptome of the Chagas disease vector Rhodnius prolixus.</title>
        <authorList>
            <person name="Cesar J."/>
            <person name="Ribeiro J.M."/>
            <person name="Pereira M.H."/>
            <person name="Araujo R.N."/>
            <person name="Gontijo N.F."/>
            <person name="Pessoa G."/>
            <person name="Sant'Anna M.V."/>
            <person name="Sorgine M.H."/>
            <person name="Majerowicz D."/>
            <person name="Carvalho A.B."/>
            <person name="Braz G."/>
            <person name="Mesquita R."/>
            <person name="Lagerblad P.O."/>
            <person name="Koerich L.B."/>
        </authorList>
    </citation>
    <scope>NUCLEOTIDE SEQUENCE</scope>
</reference>
<dbReference type="InterPro" id="IPR011993">
    <property type="entry name" value="PH-like_dom_sf"/>
</dbReference>
<comment type="subcellular location">
    <subcellularLocation>
        <location evidence="2">Cell junction</location>
        <location evidence="2">Adherens junction</location>
    </subcellularLocation>
    <subcellularLocation>
        <location evidence="1">Cell membrane</location>
        <topology evidence="1">Peripheral membrane protein</topology>
    </subcellularLocation>
    <subcellularLocation>
        <location evidence="6">Cell projection</location>
        <location evidence="6">Rhabdomere</location>
    </subcellularLocation>
</comment>
<dbReference type="InterPro" id="IPR018980">
    <property type="entry name" value="FERM_PH-like_C"/>
</dbReference>
<dbReference type="Gene3D" id="1.20.80.10">
    <property type="match status" value="1"/>
</dbReference>
<dbReference type="VEuPathDB" id="VectorBase:RPRC006381"/>
<dbReference type="Pfam" id="PF00373">
    <property type="entry name" value="FERM_M"/>
    <property type="match status" value="1"/>
</dbReference>